<keyword evidence="1" id="KW-0238">DNA-binding</keyword>
<evidence type="ECO:0000259" key="2">
    <source>
        <dbReference type="PROSITE" id="PS50110"/>
    </source>
</evidence>
<evidence type="ECO:0000313" key="3">
    <source>
        <dbReference type="EMBL" id="CAB4607830.1"/>
    </source>
</evidence>
<dbReference type="GO" id="GO:0006355">
    <property type="term" value="P:regulation of DNA-templated transcription"/>
    <property type="evidence" value="ECO:0007669"/>
    <property type="project" value="InterPro"/>
</dbReference>
<proteinExistence type="predicted"/>
<dbReference type="AlphaFoldDB" id="A0A6J6H565"/>
<dbReference type="GO" id="GO:0000160">
    <property type="term" value="P:phosphorelay signal transduction system"/>
    <property type="evidence" value="ECO:0007669"/>
    <property type="project" value="InterPro"/>
</dbReference>
<reference evidence="3" key="1">
    <citation type="submission" date="2020-05" db="EMBL/GenBank/DDBJ databases">
        <authorList>
            <person name="Chiriac C."/>
            <person name="Salcher M."/>
            <person name="Ghai R."/>
            <person name="Kavagutti S V."/>
        </authorList>
    </citation>
    <scope>NUCLEOTIDE SEQUENCE</scope>
</reference>
<dbReference type="SUPFAM" id="SSF46894">
    <property type="entry name" value="C-terminal effector domain of the bipartite response regulators"/>
    <property type="match status" value="1"/>
</dbReference>
<organism evidence="3">
    <name type="scientific">freshwater metagenome</name>
    <dbReference type="NCBI Taxonomy" id="449393"/>
    <lineage>
        <taxon>unclassified sequences</taxon>
        <taxon>metagenomes</taxon>
        <taxon>ecological metagenomes</taxon>
    </lineage>
</organism>
<accession>A0A6J6H565</accession>
<dbReference type="InterPro" id="IPR000792">
    <property type="entry name" value="Tscrpt_reg_LuxR_C"/>
</dbReference>
<dbReference type="SUPFAM" id="SSF52172">
    <property type="entry name" value="CheY-like"/>
    <property type="match status" value="1"/>
</dbReference>
<dbReference type="InterPro" id="IPR011006">
    <property type="entry name" value="CheY-like_superfamily"/>
</dbReference>
<dbReference type="PROSITE" id="PS50110">
    <property type="entry name" value="RESPONSE_REGULATORY"/>
    <property type="match status" value="1"/>
</dbReference>
<feature type="domain" description="Response regulatory" evidence="2">
    <location>
        <begin position="2"/>
        <end position="118"/>
    </location>
</feature>
<dbReference type="EMBL" id="CAEZUX010000011">
    <property type="protein sequence ID" value="CAB4607830.1"/>
    <property type="molecule type" value="Genomic_DNA"/>
</dbReference>
<dbReference type="GO" id="GO:0003677">
    <property type="term" value="F:DNA binding"/>
    <property type="evidence" value="ECO:0007669"/>
    <property type="project" value="UniProtKB-KW"/>
</dbReference>
<dbReference type="InterPro" id="IPR016032">
    <property type="entry name" value="Sig_transdc_resp-reg_C-effctor"/>
</dbReference>
<dbReference type="InterPro" id="IPR001789">
    <property type="entry name" value="Sig_transdc_resp-reg_receiver"/>
</dbReference>
<dbReference type="Gene3D" id="3.40.50.2300">
    <property type="match status" value="1"/>
</dbReference>
<evidence type="ECO:0000256" key="1">
    <source>
        <dbReference type="ARBA" id="ARBA00023125"/>
    </source>
</evidence>
<sequence length="211" mass="22990">MNVLVCNDRTEPLDSLIAVLENDDAVASINVASTGRQVIDTLHAAPVDISISSGSGLDFNRMLQRHISPSVASSLVRVVATNTPTVPLLVKAHQYGFNNVLPLNTESNNFVPTLQRTISGEESITNHPTVKSLHLTPGVLTRTISFEDDNDQHIIELIGVGLPDHEIAEALSISIQTIRNRVASLIRINHLSNRTQLALLQNANWQIPDFA</sequence>
<protein>
    <submittedName>
        <fullName evidence="3">Unannotated protein</fullName>
    </submittedName>
</protein>
<dbReference type="SMART" id="SM00421">
    <property type="entry name" value="HTH_LUXR"/>
    <property type="match status" value="1"/>
</dbReference>
<gene>
    <name evidence="3" type="ORF">UFOPK1874_00229</name>
</gene>
<name>A0A6J6H565_9ZZZZ</name>